<sequence>MCSAQQIAQLITQSNICLWADLSYEEMCKTNSFEWPEDVKNFLCHKFGFQIESLSLKDSAIVDLFYYTLLFAKNNNFNEEQTSALFSIIKRVHTKATETSFGNLEETIEYFRFLLGCHSAKRPPFCIQLYNLNEISLINTYVVKTYFRHFKLYKYAFTPKIVLNIQASYNGVYEDTQKDEETLQHNANENKEEICVEKKEPEEVVVVDEPPAVKELKQLIESSLDEHIRKLTLNVEEKLKSNEALMMQLTKESIKSPTTKSIKIGKK</sequence>
<dbReference type="Proteomes" id="UP001652625">
    <property type="component" value="Chromosome 10"/>
</dbReference>
<name>A0ABM4CMU1_HYDVU</name>
<dbReference type="RefSeq" id="XP_065663144.1">
    <property type="nucleotide sequence ID" value="XM_065807072.1"/>
</dbReference>
<dbReference type="PANTHER" id="PTHR28457">
    <property type="entry name" value="COILED-COIL DOMAIN-CONTAINING PROTEIN 189"/>
    <property type="match status" value="1"/>
</dbReference>
<accession>A0ABM4CMU1</accession>
<protein>
    <submittedName>
        <fullName evidence="2">Cilia- and flagella-associated protein 119-like</fullName>
    </submittedName>
</protein>
<gene>
    <name evidence="2" type="primary">LOC136085723</name>
</gene>
<reference evidence="2" key="1">
    <citation type="submission" date="2025-08" db="UniProtKB">
        <authorList>
            <consortium name="RefSeq"/>
        </authorList>
    </citation>
    <scope>IDENTIFICATION</scope>
</reference>
<dbReference type="Pfam" id="PF14769">
    <property type="entry name" value="CLAMP"/>
    <property type="match status" value="1"/>
</dbReference>
<dbReference type="GeneID" id="136085723"/>
<organism evidence="1 2">
    <name type="scientific">Hydra vulgaris</name>
    <name type="common">Hydra</name>
    <name type="synonym">Hydra attenuata</name>
    <dbReference type="NCBI Taxonomy" id="6087"/>
    <lineage>
        <taxon>Eukaryota</taxon>
        <taxon>Metazoa</taxon>
        <taxon>Cnidaria</taxon>
        <taxon>Hydrozoa</taxon>
        <taxon>Hydroidolina</taxon>
        <taxon>Anthoathecata</taxon>
        <taxon>Aplanulata</taxon>
        <taxon>Hydridae</taxon>
        <taxon>Hydra</taxon>
    </lineage>
</organism>
<dbReference type="InterPro" id="IPR032727">
    <property type="entry name" value="CLAMP"/>
</dbReference>
<evidence type="ECO:0000313" key="1">
    <source>
        <dbReference type="Proteomes" id="UP001652625"/>
    </source>
</evidence>
<keyword evidence="1" id="KW-1185">Reference proteome</keyword>
<evidence type="ECO:0000313" key="2">
    <source>
        <dbReference type="RefSeq" id="XP_065663144.1"/>
    </source>
</evidence>
<proteinExistence type="predicted"/>
<dbReference type="PANTHER" id="PTHR28457:SF1">
    <property type="entry name" value="CILIA- AND FLAGELLA-ASSOCIATED PROTEIN 119"/>
    <property type="match status" value="1"/>
</dbReference>